<protein>
    <submittedName>
        <fullName evidence="1">Uncharacterized protein</fullName>
    </submittedName>
</protein>
<proteinExistence type="predicted"/>
<organism evidence="1 2">
    <name type="scientific">Planococcus shixiaomingii</name>
    <dbReference type="NCBI Taxonomy" id="3058393"/>
    <lineage>
        <taxon>Bacteria</taxon>
        <taxon>Bacillati</taxon>
        <taxon>Bacillota</taxon>
        <taxon>Bacilli</taxon>
        <taxon>Bacillales</taxon>
        <taxon>Caryophanaceae</taxon>
        <taxon>Planococcus</taxon>
    </lineage>
</organism>
<keyword evidence="2" id="KW-1185">Reference proteome</keyword>
<evidence type="ECO:0000313" key="2">
    <source>
        <dbReference type="Proteomes" id="UP001172055"/>
    </source>
</evidence>
<dbReference type="RefSeq" id="WP_301722654.1">
    <property type="nucleotide sequence ID" value="NZ_JAUJWV010000001.1"/>
</dbReference>
<gene>
    <name evidence="1" type="ORF">QWY14_03115</name>
</gene>
<reference evidence="1 2" key="1">
    <citation type="submission" date="2023-06" db="EMBL/GenBank/DDBJ databases">
        <title>Novel species in genus Planococcus.</title>
        <authorList>
            <person name="Ning S."/>
        </authorList>
    </citation>
    <scope>NUCLEOTIDE SEQUENCE [LARGE SCALE GENOMIC DNA]</scope>
    <source>
        <strain evidence="1 2">N028</strain>
    </source>
</reference>
<sequence length="164" mass="18748">MNSYAPVIKVKRLHFRSCRRSDQQKKERKTGGLIKVVDTASLELVAEKIGYLLDVEVESAADGFQFRKKRFVKNLESTFCLVGVSPLTESFEENGMAINKASVFLLPEEMPLFMLALIQHPIPFPSNFSQRQTRTHGMYCIRLESLEVPENFAERLSDALKQIH</sequence>
<accession>A0ABT8MYU4</accession>
<dbReference type="EMBL" id="JAUJWV010000001">
    <property type="protein sequence ID" value="MDN7240760.1"/>
    <property type="molecule type" value="Genomic_DNA"/>
</dbReference>
<comment type="caution">
    <text evidence="1">The sequence shown here is derived from an EMBL/GenBank/DDBJ whole genome shotgun (WGS) entry which is preliminary data.</text>
</comment>
<dbReference type="Proteomes" id="UP001172055">
    <property type="component" value="Unassembled WGS sequence"/>
</dbReference>
<name>A0ABT8MYU4_9BACL</name>
<evidence type="ECO:0000313" key="1">
    <source>
        <dbReference type="EMBL" id="MDN7240760.1"/>
    </source>
</evidence>